<feature type="coiled-coil region" evidence="1">
    <location>
        <begin position="146"/>
        <end position="178"/>
    </location>
</feature>
<evidence type="ECO:0000313" key="2">
    <source>
        <dbReference type="EMBL" id="RDF11103.1"/>
    </source>
</evidence>
<dbReference type="Proteomes" id="UP000253950">
    <property type="component" value="Unassembled WGS sequence"/>
</dbReference>
<keyword evidence="1" id="KW-0175">Coiled coil</keyword>
<dbReference type="RefSeq" id="WP_111389665.1">
    <property type="nucleotide sequence ID" value="NZ_QEQG01000005.1"/>
</dbReference>
<dbReference type="EMBL" id="QEQG01000005">
    <property type="protein sequence ID" value="RDF11103.1"/>
    <property type="molecule type" value="Genomic_DNA"/>
</dbReference>
<reference evidence="2 3" key="1">
    <citation type="submission" date="2018-05" db="EMBL/GenBank/DDBJ databases">
        <title>Draft Genome Sequences for a Diverse set of 7 Haemophilus Species.</title>
        <authorList>
            <person name="Nichols M."/>
            <person name="Topaz N."/>
            <person name="Wang X."/>
            <person name="Wang X."/>
            <person name="Boxrud D."/>
        </authorList>
    </citation>
    <scope>NUCLEOTIDE SEQUENCE [LARGE SCALE GENOMIC DNA]</scope>
    <source>
        <strain evidence="2 3">C2015005473</strain>
    </source>
</reference>
<gene>
    <name evidence="2" type="ORF">DPV84_05585</name>
</gene>
<evidence type="ECO:0000313" key="3">
    <source>
        <dbReference type="Proteomes" id="UP000253950"/>
    </source>
</evidence>
<name>A0ABX9HQS4_9PAST</name>
<evidence type="ECO:0000256" key="1">
    <source>
        <dbReference type="SAM" id="Coils"/>
    </source>
</evidence>
<accession>A0ABX9HQS4</accession>
<keyword evidence="3" id="KW-1185">Reference proteome</keyword>
<organism evidence="2 3">
    <name type="scientific">Haemophilus sputorum</name>
    <dbReference type="NCBI Taxonomy" id="1078480"/>
    <lineage>
        <taxon>Bacteria</taxon>
        <taxon>Pseudomonadati</taxon>
        <taxon>Pseudomonadota</taxon>
        <taxon>Gammaproteobacteria</taxon>
        <taxon>Pasteurellales</taxon>
        <taxon>Pasteurellaceae</taxon>
        <taxon>Haemophilus</taxon>
    </lineage>
</organism>
<comment type="caution">
    <text evidence="2">The sequence shown here is derived from an EMBL/GenBank/DDBJ whole genome shotgun (WGS) entry which is preliminary data.</text>
</comment>
<protein>
    <submittedName>
        <fullName evidence="2">Peptidase</fullName>
    </submittedName>
</protein>
<proteinExistence type="predicted"/>
<sequence length="300" mass="33899">MKLIEIFKAGECKDANGVKVTITPDDLQQVVDSYDANVFEAPAVIGHPEHNHPAYAWVKGLRLEGDVLKAELHQVDPAFSELVEKGRYKKISASFYLPNSESNPKKGFLYLRHVGFLGAAAPAVKGLKTPIFAENESGVVDFSDYIDKKSLELEELKAENARLKEQMAEKLAQDKKKEIVYFTENLIKQGRLAPRVRNEIEAILHYAERIDKGETLDFSEGESLLKKMQDFLLAQPQIITFSEVATKENAVSKTEEDFIQYAENTPPEMIELDQKIRTYAKVNKISYTEAFDIICKPRGK</sequence>